<protein>
    <submittedName>
        <fullName evidence="1">Uncharacterized protein</fullName>
    </submittedName>
</protein>
<organism evidence="1 2">
    <name type="scientific">Pseudocohnilembus persalinus</name>
    <name type="common">Ciliate</name>
    <dbReference type="NCBI Taxonomy" id="266149"/>
    <lineage>
        <taxon>Eukaryota</taxon>
        <taxon>Sar</taxon>
        <taxon>Alveolata</taxon>
        <taxon>Ciliophora</taxon>
        <taxon>Intramacronucleata</taxon>
        <taxon>Oligohymenophorea</taxon>
        <taxon>Scuticociliatia</taxon>
        <taxon>Philasterida</taxon>
        <taxon>Pseudocohnilembidae</taxon>
        <taxon>Pseudocohnilembus</taxon>
    </lineage>
</organism>
<dbReference type="EMBL" id="LDAU01000110">
    <property type="protein sequence ID" value="KRX05238.1"/>
    <property type="molecule type" value="Genomic_DNA"/>
</dbReference>
<gene>
    <name evidence="1" type="ORF">PPERSA_06872</name>
</gene>
<proteinExistence type="predicted"/>
<evidence type="ECO:0000313" key="2">
    <source>
        <dbReference type="Proteomes" id="UP000054937"/>
    </source>
</evidence>
<keyword evidence="2" id="KW-1185">Reference proteome</keyword>
<evidence type="ECO:0000313" key="1">
    <source>
        <dbReference type="EMBL" id="KRX05238.1"/>
    </source>
</evidence>
<dbReference type="Proteomes" id="UP000054937">
    <property type="component" value="Unassembled WGS sequence"/>
</dbReference>
<dbReference type="InParanoid" id="A0A0V0QSL0"/>
<sequence length="187" mass="22514">MQDHKNQSNLIERRCDEQLSLQKQKNYLNKQNSRKQLFKYTLDQIKKPLNNDSIVYYEEENEKQTPYNDSRNDKLDFKDQNLQNQINYIEDINILPPSINQSYNNQDQNSQYNLLDKGFQQEGEELNVSNILQQQNNEQQDQNINVYIQPKQNINNINQNDQQQHQRNLNKLNSKNILDEIILEEER</sequence>
<dbReference type="AlphaFoldDB" id="A0A0V0QSL0"/>
<name>A0A0V0QSL0_PSEPJ</name>
<comment type="caution">
    <text evidence="1">The sequence shown here is derived from an EMBL/GenBank/DDBJ whole genome shotgun (WGS) entry which is preliminary data.</text>
</comment>
<reference evidence="1 2" key="1">
    <citation type="journal article" date="2015" name="Sci. Rep.">
        <title>Genome of the facultative scuticociliatosis pathogen Pseudocohnilembus persalinus provides insight into its virulence through horizontal gene transfer.</title>
        <authorList>
            <person name="Xiong J."/>
            <person name="Wang G."/>
            <person name="Cheng J."/>
            <person name="Tian M."/>
            <person name="Pan X."/>
            <person name="Warren A."/>
            <person name="Jiang C."/>
            <person name="Yuan D."/>
            <person name="Miao W."/>
        </authorList>
    </citation>
    <scope>NUCLEOTIDE SEQUENCE [LARGE SCALE GENOMIC DNA]</scope>
    <source>
        <strain evidence="1">36N120E</strain>
    </source>
</reference>
<accession>A0A0V0QSL0</accession>